<dbReference type="PANTHER" id="PTHR39611">
    <property type="entry name" value="HYDROXYPROLINE-RICH GLYCOPROTEIN DZ-HRGP-RELATED"/>
    <property type="match status" value="1"/>
</dbReference>
<gene>
    <name evidence="3" type="ORF">PG996_003591</name>
</gene>
<organism evidence="3 4">
    <name type="scientific">Apiospora saccharicola</name>
    <dbReference type="NCBI Taxonomy" id="335842"/>
    <lineage>
        <taxon>Eukaryota</taxon>
        <taxon>Fungi</taxon>
        <taxon>Dikarya</taxon>
        <taxon>Ascomycota</taxon>
        <taxon>Pezizomycotina</taxon>
        <taxon>Sordariomycetes</taxon>
        <taxon>Xylariomycetidae</taxon>
        <taxon>Amphisphaeriales</taxon>
        <taxon>Apiosporaceae</taxon>
        <taxon>Apiospora</taxon>
    </lineage>
</organism>
<evidence type="ECO:0000256" key="1">
    <source>
        <dbReference type="SAM" id="MobiDB-lite"/>
    </source>
</evidence>
<feature type="compositionally biased region" description="Low complexity" evidence="1">
    <location>
        <begin position="309"/>
        <end position="328"/>
    </location>
</feature>
<dbReference type="Proteomes" id="UP001446871">
    <property type="component" value="Unassembled WGS sequence"/>
</dbReference>
<dbReference type="PANTHER" id="PTHR39611:SF1">
    <property type="entry name" value="HYDROXYPROLINE-RICH GLYCOPROTEIN DZ-HRGP"/>
    <property type="match status" value="1"/>
</dbReference>
<protein>
    <recommendedName>
        <fullName evidence="2">DUF7514 domain-containing protein</fullName>
    </recommendedName>
</protein>
<evidence type="ECO:0000259" key="2">
    <source>
        <dbReference type="Pfam" id="PF24355"/>
    </source>
</evidence>
<evidence type="ECO:0000313" key="3">
    <source>
        <dbReference type="EMBL" id="KAK8077421.1"/>
    </source>
</evidence>
<dbReference type="EMBL" id="JAQQWM010000002">
    <property type="protein sequence ID" value="KAK8077421.1"/>
    <property type="molecule type" value="Genomic_DNA"/>
</dbReference>
<reference evidence="3 4" key="1">
    <citation type="submission" date="2023-01" db="EMBL/GenBank/DDBJ databases">
        <title>Analysis of 21 Apiospora genomes using comparative genomics revels a genus with tremendous synthesis potential of carbohydrate active enzymes and secondary metabolites.</title>
        <authorList>
            <person name="Sorensen T."/>
        </authorList>
    </citation>
    <scope>NUCLEOTIDE SEQUENCE [LARGE SCALE GENOMIC DNA]</scope>
    <source>
        <strain evidence="3 4">CBS 83171</strain>
    </source>
</reference>
<feature type="compositionally biased region" description="Basic residues" evidence="1">
    <location>
        <begin position="639"/>
        <end position="648"/>
    </location>
</feature>
<proteinExistence type="predicted"/>
<feature type="compositionally biased region" description="Basic and acidic residues" evidence="1">
    <location>
        <begin position="379"/>
        <end position="393"/>
    </location>
</feature>
<feature type="region of interest" description="Disordered" evidence="1">
    <location>
        <begin position="289"/>
        <end position="692"/>
    </location>
</feature>
<dbReference type="InterPro" id="IPR055936">
    <property type="entry name" value="DUF7514"/>
</dbReference>
<dbReference type="Pfam" id="PF24355">
    <property type="entry name" value="DUF7514"/>
    <property type="match status" value="1"/>
</dbReference>
<feature type="region of interest" description="Disordered" evidence="1">
    <location>
        <begin position="20"/>
        <end position="43"/>
    </location>
</feature>
<sequence>MTTDRKEQLYGAPDLKLATADWGGRPLNGAKPTNNQASEDEISPLSTAVVSRPDLAPVCASKTVPTPGWDQDRSGRVNAAQPDAHLNHAPCATATPSGLIAEVRRAVREELFEVMRESQAKGEDNDSEATAEWDNLFTSEGHATPRFGQIMRVLSNHIIFSSEAPDMCGRVADFMFFMKCQYHLVQQNEHSRPLVPALTVIGFAQYYMSCILAYPDTEFRRLEKIVADVPSIVVVVGAGVGLSDVNEGKPPPEVLPKVIRRHQLPPGADAKSKRLLDGAFEDLMYDLDLLPPAPKREPPPLPPPHLQTTTATVPASSSLSSSVAPVQPKTAATVDKPDSSSSATLGHSRSLTRRKYVQPTLLHTIGDDDGAGDDSNTNKSDKSSLDRERELERASMSGPRQGFTRLHSWHADNKSTTGGGGGSLAGGVTHRPASEQQQQRHGGRASQPFPPPNAAATAAAGHVDNGSSAAGINAPSSAANDTRPPPRGSVSSNASSVGYFRHGGRTPPPTRQNSTSVPDVSSPGRFSFSSSSSSALGMTTPTSASVGSPGGGPASPTASWNPLQYRPMAAAVAEPSRSSSTAGGVERQQDQQQQKPHHVRWEGVPQQQPAHAAATAAAFRTGSIGGGGSQSVNTEQRPSQRRRHHRRFPSSGGNAVVGDDNDGGGGGSANRKGETWEEFLRAQKKGEGYHSR</sequence>
<accession>A0ABR1W4B9</accession>
<feature type="compositionally biased region" description="Polar residues" evidence="1">
    <location>
        <begin position="465"/>
        <end position="480"/>
    </location>
</feature>
<feature type="compositionally biased region" description="Low complexity" evidence="1">
    <location>
        <begin position="649"/>
        <end position="658"/>
    </location>
</feature>
<keyword evidence="4" id="KW-1185">Reference proteome</keyword>
<name>A0ABR1W4B9_9PEZI</name>
<feature type="compositionally biased region" description="Low complexity" evidence="1">
    <location>
        <begin position="521"/>
        <end position="547"/>
    </location>
</feature>
<evidence type="ECO:0000313" key="4">
    <source>
        <dbReference type="Proteomes" id="UP001446871"/>
    </source>
</evidence>
<feature type="compositionally biased region" description="Polar residues" evidence="1">
    <location>
        <begin position="339"/>
        <end position="349"/>
    </location>
</feature>
<feature type="compositionally biased region" description="Basic and acidic residues" evidence="1">
    <location>
        <begin position="671"/>
        <end position="692"/>
    </location>
</feature>
<feature type="domain" description="DUF7514" evidence="2">
    <location>
        <begin position="178"/>
        <end position="279"/>
    </location>
</feature>
<comment type="caution">
    <text evidence="3">The sequence shown here is derived from an EMBL/GenBank/DDBJ whole genome shotgun (WGS) entry which is preliminary data.</text>
</comment>